<evidence type="ECO:0000313" key="3">
    <source>
        <dbReference type="Proteomes" id="UP000198415"/>
    </source>
</evidence>
<dbReference type="RefSeq" id="WP_089298809.1">
    <property type="nucleotide sequence ID" value="NZ_BOMU01000078.1"/>
</dbReference>
<evidence type="ECO:0000256" key="1">
    <source>
        <dbReference type="SAM" id="SignalP"/>
    </source>
</evidence>
<evidence type="ECO:0000313" key="2">
    <source>
        <dbReference type="EMBL" id="SNT00390.1"/>
    </source>
</evidence>
<reference evidence="2 3" key="1">
    <citation type="submission" date="2017-06" db="EMBL/GenBank/DDBJ databases">
        <authorList>
            <person name="Kim H.J."/>
            <person name="Triplett B.A."/>
        </authorList>
    </citation>
    <scope>NUCLEOTIDE SEQUENCE [LARGE SCALE GENOMIC DNA]</scope>
    <source>
        <strain evidence="2 3">DSM 43151</strain>
    </source>
</reference>
<organism evidence="2 3">
    <name type="scientific">Actinoplanes regularis</name>
    <dbReference type="NCBI Taxonomy" id="52697"/>
    <lineage>
        <taxon>Bacteria</taxon>
        <taxon>Bacillati</taxon>
        <taxon>Actinomycetota</taxon>
        <taxon>Actinomycetes</taxon>
        <taxon>Micromonosporales</taxon>
        <taxon>Micromonosporaceae</taxon>
        <taxon>Actinoplanes</taxon>
    </lineage>
</organism>
<dbReference type="OrthoDB" id="4194079at2"/>
<accession>A0A239J3K7</accession>
<gene>
    <name evidence="2" type="ORF">SAMN06264365_13252</name>
</gene>
<keyword evidence="1" id="KW-0732">Signal</keyword>
<feature type="chain" id="PRO_5012444295" evidence="1">
    <location>
        <begin position="31"/>
        <end position="223"/>
    </location>
</feature>
<sequence length="223" mass="23242">MRGSVRTRGALLAAIATAAALILTPTPAHADPGRDGSACPEVRLTADLPAPPPGGTVRQSVTIGDDCAAHLGPVEVVPAARTAARSLAAGAAPRTFHSFSQMYDCCNILMTALYSDHTWSAGDGLVQAADARVSTHANREPWDAGWTVRESTGSGGCTGACPAATFTAHADFTYRGIFDVTGTWYANTHDSSVVLAGDGTATCRHTVDLRHAFIGWHWEHGCS</sequence>
<keyword evidence="3" id="KW-1185">Reference proteome</keyword>
<name>A0A239J3K7_9ACTN</name>
<dbReference type="Proteomes" id="UP000198415">
    <property type="component" value="Unassembled WGS sequence"/>
</dbReference>
<proteinExistence type="predicted"/>
<dbReference type="AlphaFoldDB" id="A0A239J3K7"/>
<feature type="signal peptide" evidence="1">
    <location>
        <begin position="1"/>
        <end position="30"/>
    </location>
</feature>
<dbReference type="EMBL" id="FZNR01000032">
    <property type="protein sequence ID" value="SNT00390.1"/>
    <property type="molecule type" value="Genomic_DNA"/>
</dbReference>
<protein>
    <submittedName>
        <fullName evidence="2">Uncharacterized protein</fullName>
    </submittedName>
</protein>